<dbReference type="Proteomes" id="UP000014500">
    <property type="component" value="Unassembled WGS sequence"/>
</dbReference>
<dbReference type="EnsemblMetazoa" id="SMAR004713-RA">
    <property type="protein sequence ID" value="SMAR004713-PA"/>
    <property type="gene ID" value="SMAR004713"/>
</dbReference>
<protein>
    <submittedName>
        <fullName evidence="1">Uncharacterized protein</fullName>
    </submittedName>
</protein>
<proteinExistence type="predicted"/>
<evidence type="ECO:0000313" key="2">
    <source>
        <dbReference type="Proteomes" id="UP000014500"/>
    </source>
</evidence>
<name>T1IU92_STRMM</name>
<evidence type="ECO:0000313" key="1">
    <source>
        <dbReference type="EnsemblMetazoa" id="SMAR004713-PA"/>
    </source>
</evidence>
<keyword evidence="2" id="KW-1185">Reference proteome</keyword>
<accession>T1IU92</accession>
<dbReference type="AlphaFoldDB" id="T1IU92"/>
<reference evidence="2" key="1">
    <citation type="submission" date="2011-05" db="EMBL/GenBank/DDBJ databases">
        <authorList>
            <person name="Richards S.R."/>
            <person name="Qu J."/>
            <person name="Jiang H."/>
            <person name="Jhangiani S.N."/>
            <person name="Agravi P."/>
            <person name="Goodspeed R."/>
            <person name="Gross S."/>
            <person name="Mandapat C."/>
            <person name="Jackson L."/>
            <person name="Mathew T."/>
            <person name="Pu L."/>
            <person name="Thornton R."/>
            <person name="Saada N."/>
            <person name="Wilczek-Boney K.B."/>
            <person name="Lee S."/>
            <person name="Kovar C."/>
            <person name="Wu Y."/>
            <person name="Scherer S.E."/>
            <person name="Worley K.C."/>
            <person name="Muzny D.M."/>
            <person name="Gibbs R."/>
        </authorList>
    </citation>
    <scope>NUCLEOTIDE SEQUENCE</scope>
    <source>
        <strain evidence="2">Brora</strain>
    </source>
</reference>
<sequence>MFYLVFFFKLTHHKSIMYLSQLANTTRILLLFILTIGILVITLTNCEIICSEDNERPKMGANDTDDNSLLDVSLQHLRMWMFMNNKRIDRKFEEIQKYNSHKLDGVMHTLFRAVNTEKGEVKRHTKVIKELTRLVSRLNVTVQIARQTGTSTTTNFYDPLVLKLKLIRNQNTQPKSIVCDEQICQDQHLNLEVV</sequence>
<dbReference type="EMBL" id="JH431524">
    <property type="status" value="NOT_ANNOTATED_CDS"/>
    <property type="molecule type" value="Genomic_DNA"/>
</dbReference>
<organism evidence="1 2">
    <name type="scientific">Strigamia maritima</name>
    <name type="common">European centipede</name>
    <name type="synonym">Geophilus maritimus</name>
    <dbReference type="NCBI Taxonomy" id="126957"/>
    <lineage>
        <taxon>Eukaryota</taxon>
        <taxon>Metazoa</taxon>
        <taxon>Ecdysozoa</taxon>
        <taxon>Arthropoda</taxon>
        <taxon>Myriapoda</taxon>
        <taxon>Chilopoda</taxon>
        <taxon>Pleurostigmophora</taxon>
        <taxon>Geophilomorpha</taxon>
        <taxon>Linotaeniidae</taxon>
        <taxon>Strigamia</taxon>
    </lineage>
</organism>
<dbReference type="HOGENOM" id="CLU_1404068_0_0_1"/>
<reference evidence="1" key="2">
    <citation type="submission" date="2015-02" db="UniProtKB">
        <authorList>
            <consortium name="EnsemblMetazoa"/>
        </authorList>
    </citation>
    <scope>IDENTIFICATION</scope>
</reference>